<dbReference type="PhylomeDB" id="A0A061AQ30"/>
<evidence type="ECO:0000256" key="2">
    <source>
        <dbReference type="ARBA" id="ARBA00022603"/>
    </source>
</evidence>
<evidence type="ECO:0000256" key="7">
    <source>
        <dbReference type="SAM" id="MobiDB-lite"/>
    </source>
</evidence>
<dbReference type="GO" id="GO:0005634">
    <property type="term" value="C:nucleus"/>
    <property type="evidence" value="ECO:0007669"/>
    <property type="project" value="TreeGrafter"/>
</dbReference>
<reference evidence="8" key="1">
    <citation type="journal article" date="2014" name="Genome Announc.">
        <title>Genome sequence of the yeast Cyberlindnera fabianii (Hansenula fabianii).</title>
        <authorList>
            <person name="Freel K.C."/>
            <person name="Sarilar V."/>
            <person name="Neuveglise C."/>
            <person name="Devillers H."/>
            <person name="Friedrich A."/>
            <person name="Schacherer J."/>
        </authorList>
    </citation>
    <scope>NUCLEOTIDE SEQUENCE</scope>
    <source>
        <strain evidence="8">YJS4271</strain>
    </source>
</reference>
<evidence type="ECO:0000256" key="4">
    <source>
        <dbReference type="ARBA" id="ARBA00022691"/>
    </source>
</evidence>
<keyword evidence="3" id="KW-0808">Transferase</keyword>
<dbReference type="VEuPathDB" id="FungiDB:BON22_0625"/>
<evidence type="ECO:0000256" key="5">
    <source>
        <dbReference type="ARBA" id="ARBA00048957"/>
    </source>
</evidence>
<dbReference type="PANTHER" id="PTHR12829">
    <property type="entry name" value="N6-ADENOSINE-METHYLTRANSFERASE"/>
    <property type="match status" value="1"/>
</dbReference>
<comment type="catalytic activity">
    <reaction evidence="5">
        <text>an adenosine in mRNA + S-adenosyl-L-methionine = an N(6)-methyladenosine in mRNA + S-adenosyl-L-homocysteine + H(+)</text>
        <dbReference type="Rhea" id="RHEA:55584"/>
        <dbReference type="Rhea" id="RHEA-COMP:12414"/>
        <dbReference type="Rhea" id="RHEA-COMP:12417"/>
        <dbReference type="ChEBI" id="CHEBI:15378"/>
        <dbReference type="ChEBI" id="CHEBI:57856"/>
        <dbReference type="ChEBI" id="CHEBI:59789"/>
        <dbReference type="ChEBI" id="CHEBI:74411"/>
        <dbReference type="ChEBI" id="CHEBI:74449"/>
        <dbReference type="EC" id="2.1.1.348"/>
    </reaction>
</comment>
<dbReference type="PANTHER" id="PTHR12829:SF7">
    <property type="entry name" value="N6-ADENOSINE-METHYLTRANSFERASE CATALYTIC SUBUNIT"/>
    <property type="match status" value="1"/>
</dbReference>
<evidence type="ECO:0000256" key="1">
    <source>
        <dbReference type="ARBA" id="ARBA00012160"/>
    </source>
</evidence>
<keyword evidence="4" id="KW-0949">S-adenosyl-L-methionine</keyword>
<dbReference type="EC" id="2.1.1.348" evidence="1"/>
<feature type="compositionally biased region" description="Low complexity" evidence="7">
    <location>
        <begin position="144"/>
        <end position="156"/>
    </location>
</feature>
<dbReference type="EMBL" id="LK052886">
    <property type="protein sequence ID" value="CDR36829.1"/>
    <property type="molecule type" value="Genomic_DNA"/>
</dbReference>
<dbReference type="PROSITE" id="PS51143">
    <property type="entry name" value="MT_A70"/>
    <property type="match status" value="1"/>
</dbReference>
<sequence length="545" mass="62793">MSQLFDLTDTYTQRVQPHIRTIKDIKRTLVMALNIQLLKFLIENAHWIVKPPINGSKEVVHILFNSKNNNEAQISWMTFKEQLDELSVIDKYAIEYDKHDGNVIVFINSMNLGILIEKLMSSSKSGQREKKIARKRGGKRKKQQQQQLLSKPSHLSSQPSDILIQLEGILNNVEPPELMHLRSLLNYQSTAHRLTLERISKITPRVPFLETCDYPIHSQYLALNNDTSKLPHDLVQCLSQKIHFIPIIKQHTDISLGDCSYLDTCHKVDVCRYLHYKRHIPYQALDRSLQQCDDFNNEIPYWEMISPWCRNGSTSNLSREILPPQWINCDVRTFDFNIVGKFAAVIADPAWNIHMNLPYGTCNDTELLSLPLHTVQDEGILLLWVTGRAIEIGKSSLENWGYKIKNEVVWIKTNQLDRTICTGRTGHWLNHSKEHLLVGVKGNPDWLDKLVDVDFIVSGTRETSRKPDELYGMVERLVGPHARKLEIFGRTHNTRPGWFSELTLETPISLTQSTNTHTTAIGNQLNGTQIHECDVLERYINSKED</sequence>
<feature type="region of interest" description="Disordered" evidence="7">
    <location>
        <begin position="125"/>
        <end position="156"/>
    </location>
</feature>
<evidence type="ECO:0000313" key="8">
    <source>
        <dbReference type="EMBL" id="CDR36829.1"/>
    </source>
</evidence>
<organism evidence="8">
    <name type="scientific">Cyberlindnera fabianii</name>
    <name type="common">Yeast</name>
    <name type="synonym">Hansenula fabianii</name>
    <dbReference type="NCBI Taxonomy" id="36022"/>
    <lineage>
        <taxon>Eukaryota</taxon>
        <taxon>Fungi</taxon>
        <taxon>Dikarya</taxon>
        <taxon>Ascomycota</taxon>
        <taxon>Saccharomycotina</taxon>
        <taxon>Saccharomycetes</taxon>
        <taxon>Phaffomycetales</taxon>
        <taxon>Phaffomycetaceae</taxon>
        <taxon>Cyberlindnera</taxon>
    </lineage>
</organism>
<dbReference type="InterPro" id="IPR029063">
    <property type="entry name" value="SAM-dependent_MTases_sf"/>
</dbReference>
<dbReference type="GO" id="GO:0032259">
    <property type="term" value="P:methylation"/>
    <property type="evidence" value="ECO:0007669"/>
    <property type="project" value="UniProtKB-KW"/>
</dbReference>
<keyword evidence="2" id="KW-0489">Methyltransferase</keyword>
<dbReference type="SUPFAM" id="SSF53335">
    <property type="entry name" value="S-adenosyl-L-methionine-dependent methyltransferases"/>
    <property type="match status" value="1"/>
</dbReference>
<evidence type="ECO:0000256" key="3">
    <source>
        <dbReference type="ARBA" id="ARBA00022679"/>
    </source>
</evidence>
<proteinExistence type="inferred from homology"/>
<accession>A0A061AQ30</accession>
<protein>
    <recommendedName>
        <fullName evidence="1">mRNA m(6)A methyltransferase</fullName>
        <ecNumber evidence="1">2.1.1.348</ecNumber>
    </recommendedName>
</protein>
<dbReference type="InterPro" id="IPR007757">
    <property type="entry name" value="MT-A70-like"/>
</dbReference>
<feature type="compositionally biased region" description="Basic residues" evidence="7">
    <location>
        <begin position="131"/>
        <end position="143"/>
    </location>
</feature>
<gene>
    <name evidence="8" type="ORF">CYFA0S_01e04830g</name>
</gene>
<name>A0A061AQ30_CYBFA</name>
<dbReference type="AlphaFoldDB" id="A0A061AQ30"/>
<dbReference type="GO" id="GO:0001734">
    <property type="term" value="F:mRNA m(6)A methyltransferase activity"/>
    <property type="evidence" value="ECO:0007669"/>
    <property type="project" value="UniProtKB-EC"/>
</dbReference>
<dbReference type="OrthoDB" id="10262526at2759"/>
<dbReference type="Pfam" id="PF05063">
    <property type="entry name" value="MT-A70"/>
    <property type="match status" value="1"/>
</dbReference>
<comment type="similarity">
    <text evidence="6">Belongs to the MT-A70-like family.</text>
</comment>
<dbReference type="GO" id="GO:0036396">
    <property type="term" value="C:RNA N6-methyladenosine methyltransferase complex"/>
    <property type="evidence" value="ECO:0007669"/>
    <property type="project" value="TreeGrafter"/>
</dbReference>
<evidence type="ECO:0000256" key="6">
    <source>
        <dbReference type="PROSITE-ProRule" id="PRU00489"/>
    </source>
</evidence>